<protein>
    <recommendedName>
        <fullName evidence="3">Protochlorophyllide reductase</fullName>
    </recommendedName>
</protein>
<dbReference type="EMBL" id="HBEM01019685">
    <property type="protein sequence ID" value="CAD8454511.1"/>
    <property type="molecule type" value="Transcribed_RNA"/>
</dbReference>
<dbReference type="InterPro" id="IPR002347">
    <property type="entry name" value="SDR_fam"/>
</dbReference>
<sequence>MIDICAVGPLRTTAALVNAGLMDAGSKVITITSQGGSIAWRDVQNEGGPYDYGHHMSKAAANMMCKLLSMELKEKGISVLAVHPGFNKTKMTEKYKDIWEEEGAVDPRVGAKRVCHEIELLDLVNTGKFVNAEDGLEIPW</sequence>
<dbReference type="PANTHER" id="PTHR45458">
    <property type="entry name" value="SHORT-CHAIN DEHYDROGENASE/REDUCTASE SDR"/>
    <property type="match status" value="1"/>
</dbReference>
<dbReference type="AlphaFoldDB" id="A0A6T6W2D2"/>
<reference evidence="1" key="1">
    <citation type="submission" date="2021-01" db="EMBL/GenBank/DDBJ databases">
        <authorList>
            <person name="Corre E."/>
            <person name="Pelletier E."/>
            <person name="Niang G."/>
            <person name="Scheremetjew M."/>
            <person name="Finn R."/>
            <person name="Kale V."/>
            <person name="Holt S."/>
            <person name="Cochrane G."/>
            <person name="Meng A."/>
            <person name="Brown T."/>
            <person name="Cohen L."/>
        </authorList>
    </citation>
    <scope>NUCLEOTIDE SEQUENCE</scope>
    <source>
        <strain evidence="1">CCMP2058</strain>
    </source>
</reference>
<dbReference type="EMBL" id="HBEM01019684">
    <property type="protein sequence ID" value="CAD8454510.1"/>
    <property type="molecule type" value="Transcribed_RNA"/>
</dbReference>
<organism evidence="1">
    <name type="scientific">Amorphochlora amoebiformis</name>
    <dbReference type="NCBI Taxonomy" id="1561963"/>
    <lineage>
        <taxon>Eukaryota</taxon>
        <taxon>Sar</taxon>
        <taxon>Rhizaria</taxon>
        <taxon>Cercozoa</taxon>
        <taxon>Chlorarachniophyceae</taxon>
        <taxon>Amorphochlora</taxon>
    </lineage>
</organism>
<gene>
    <name evidence="1" type="ORF">LAMO00422_LOCUS13453</name>
    <name evidence="2" type="ORF">LAMO00422_LOCUS13454</name>
</gene>
<accession>A0A6T6W2D2</accession>
<dbReference type="Pfam" id="PF13561">
    <property type="entry name" value="adh_short_C2"/>
    <property type="match status" value="1"/>
</dbReference>
<name>A0A6T6W2D2_9EUKA</name>
<dbReference type="PANTHER" id="PTHR45458:SF2">
    <property type="entry name" value="OXIDOREDUCTASE, SHORT CHAIN DEHYDROGENASE_REDUCTASE FAMILY SUPERFAMILY (AFU_ORTHOLOGUE AFUA_3G13450)"/>
    <property type="match status" value="1"/>
</dbReference>
<proteinExistence type="predicted"/>
<evidence type="ECO:0000313" key="1">
    <source>
        <dbReference type="EMBL" id="CAD8454510.1"/>
    </source>
</evidence>
<evidence type="ECO:0000313" key="2">
    <source>
        <dbReference type="EMBL" id="CAD8454511.1"/>
    </source>
</evidence>
<dbReference type="Gene3D" id="3.40.50.720">
    <property type="entry name" value="NAD(P)-binding Rossmann-like Domain"/>
    <property type="match status" value="1"/>
</dbReference>
<dbReference type="InterPro" id="IPR052184">
    <property type="entry name" value="SDR_enzymes"/>
</dbReference>
<evidence type="ECO:0008006" key="3">
    <source>
        <dbReference type="Google" id="ProtNLM"/>
    </source>
</evidence>
<dbReference type="GO" id="GO:0016616">
    <property type="term" value="F:oxidoreductase activity, acting on the CH-OH group of donors, NAD or NADP as acceptor"/>
    <property type="evidence" value="ECO:0007669"/>
    <property type="project" value="TreeGrafter"/>
</dbReference>
<dbReference type="InterPro" id="IPR036291">
    <property type="entry name" value="NAD(P)-bd_dom_sf"/>
</dbReference>
<dbReference type="SUPFAM" id="SSF51735">
    <property type="entry name" value="NAD(P)-binding Rossmann-fold domains"/>
    <property type="match status" value="1"/>
</dbReference>